<dbReference type="Pfam" id="PF00276">
    <property type="entry name" value="Ribosomal_L23"/>
    <property type="match status" value="1"/>
</dbReference>
<dbReference type="AlphaFoldDB" id="A0A099UL02"/>
<protein>
    <recommendedName>
        <fullName evidence="4">Large ribosomal subunit protein uL23</fullName>
    </recommendedName>
</protein>
<accession>A0A099UL02</accession>
<dbReference type="SUPFAM" id="SSF54189">
    <property type="entry name" value="Ribosomal proteins S24e, L23 and L15e"/>
    <property type="match status" value="1"/>
</dbReference>
<dbReference type="RefSeq" id="WP_034552063.1">
    <property type="nucleotide sequence ID" value="NZ_CP021886.1"/>
</dbReference>
<dbReference type="NCBIfam" id="NF004362">
    <property type="entry name" value="PRK05738.2-2"/>
    <property type="match status" value="1"/>
</dbReference>
<evidence type="ECO:0000256" key="1">
    <source>
        <dbReference type="ARBA" id="ARBA00006700"/>
    </source>
</evidence>
<evidence type="ECO:0000313" key="8">
    <source>
        <dbReference type="Proteomes" id="UP000244890"/>
    </source>
</evidence>
<dbReference type="GO" id="GO:0003735">
    <property type="term" value="F:structural constituent of ribosome"/>
    <property type="evidence" value="ECO:0007669"/>
    <property type="project" value="InterPro"/>
</dbReference>
<dbReference type="Gene3D" id="3.30.70.330">
    <property type="match status" value="1"/>
</dbReference>
<evidence type="ECO:0000313" key="5">
    <source>
        <dbReference type="EMBL" id="AWI33361.1"/>
    </source>
</evidence>
<keyword evidence="7" id="KW-1185">Reference proteome</keyword>
<keyword evidence="4" id="KW-0699">rRNA-binding</keyword>
<dbReference type="InterPro" id="IPR013025">
    <property type="entry name" value="Ribosomal_uL23-like"/>
</dbReference>
<gene>
    <name evidence="4" type="primary">rplW</name>
    <name evidence="5" type="ORF">CDV25_00275</name>
    <name evidence="6" type="ORF">LS72_000760</name>
</gene>
<evidence type="ECO:0000256" key="2">
    <source>
        <dbReference type="ARBA" id="ARBA00022980"/>
    </source>
</evidence>
<dbReference type="GO" id="GO:1990904">
    <property type="term" value="C:ribonucleoprotein complex"/>
    <property type="evidence" value="ECO:0007669"/>
    <property type="project" value="UniProtKB-KW"/>
</dbReference>
<dbReference type="KEGG" id="had:CDV25_00275"/>
<comment type="function">
    <text evidence="4">One of the early assembly proteins it binds 23S rRNA. One of the proteins that surrounds the polypeptide exit tunnel on the outside of the ribosome. Forms the main docking site for trigger factor binding to the ribosome.</text>
</comment>
<comment type="subunit">
    <text evidence="4">Part of the 50S ribosomal subunit. Contacts protein L29, and trigger factor when it is bound to the ribosome.</text>
</comment>
<dbReference type="EMBL" id="CP021886">
    <property type="protein sequence ID" value="AWI33361.1"/>
    <property type="molecule type" value="Genomic_DNA"/>
</dbReference>
<dbReference type="GO" id="GO:0006412">
    <property type="term" value="P:translation"/>
    <property type="evidence" value="ECO:0007669"/>
    <property type="project" value="UniProtKB-UniRule"/>
</dbReference>
<evidence type="ECO:0000256" key="3">
    <source>
        <dbReference type="ARBA" id="ARBA00023274"/>
    </source>
</evidence>
<keyword evidence="3 4" id="KW-0687">Ribonucleoprotein</keyword>
<sequence length="93" mass="10597">MASITDIKSIMYTEKSLKLQEQSVLVVQTSPKISKTQLKEVFKEYFGVTPLSINSLRQEGKVKRFRGVIGKRNDFKKFYVKLPEGAKIESLAV</sequence>
<dbReference type="GO" id="GO:0019843">
    <property type="term" value="F:rRNA binding"/>
    <property type="evidence" value="ECO:0007669"/>
    <property type="project" value="UniProtKB-UniRule"/>
</dbReference>
<comment type="similarity">
    <text evidence="1 4">Belongs to the universal ribosomal protein uL23 family.</text>
</comment>
<evidence type="ECO:0000313" key="6">
    <source>
        <dbReference type="EMBL" id="TLE17311.1"/>
    </source>
</evidence>
<reference evidence="5 8" key="2">
    <citation type="submission" date="2017-06" db="EMBL/GenBank/DDBJ databases">
        <title>Complete genome of Helicobacter apodemus.</title>
        <authorList>
            <person name="Cho S."/>
        </authorList>
    </citation>
    <scope>NUCLEOTIDE SEQUENCE [LARGE SCALE GENOMIC DNA]</scope>
    <source>
        <strain evidence="5">SCJK1</strain>
        <strain evidence="8">SNUVETPUB-15-01</strain>
    </source>
</reference>
<evidence type="ECO:0000256" key="4">
    <source>
        <dbReference type="HAMAP-Rule" id="MF_01369"/>
    </source>
</evidence>
<organism evidence="6 7">
    <name type="scientific">Helicobacter apodemus</name>
    <dbReference type="NCBI Taxonomy" id="135569"/>
    <lineage>
        <taxon>Bacteria</taxon>
        <taxon>Pseudomonadati</taxon>
        <taxon>Campylobacterota</taxon>
        <taxon>Epsilonproteobacteria</taxon>
        <taxon>Campylobacterales</taxon>
        <taxon>Helicobacteraceae</taxon>
        <taxon>Helicobacter</taxon>
    </lineage>
</organism>
<dbReference type="HAMAP" id="MF_01369_B">
    <property type="entry name" value="Ribosomal_uL23_B"/>
    <property type="match status" value="1"/>
</dbReference>
<dbReference type="EMBL" id="JRPC02000001">
    <property type="protein sequence ID" value="TLE17311.1"/>
    <property type="molecule type" value="Genomic_DNA"/>
</dbReference>
<evidence type="ECO:0000313" key="7">
    <source>
        <dbReference type="Proteomes" id="UP000029920"/>
    </source>
</evidence>
<dbReference type="GO" id="GO:0005840">
    <property type="term" value="C:ribosome"/>
    <property type="evidence" value="ECO:0007669"/>
    <property type="project" value="UniProtKB-KW"/>
</dbReference>
<reference evidence="6" key="3">
    <citation type="submission" date="2018-04" db="EMBL/GenBank/DDBJ databases">
        <authorList>
            <person name="Sheh A."/>
            <person name="Shen Z."/>
            <person name="Mannion A.J."/>
            <person name="Fox J.G."/>
        </authorList>
    </citation>
    <scope>NUCLEOTIDE SEQUENCE</scope>
    <source>
        <strain evidence="6">MIT-03-7007</strain>
    </source>
</reference>
<name>A0A099UL02_9HELI</name>
<proteinExistence type="inferred from homology"/>
<dbReference type="InterPro" id="IPR012677">
    <property type="entry name" value="Nucleotide-bd_a/b_plait_sf"/>
</dbReference>
<keyword evidence="4" id="KW-0694">RNA-binding</keyword>
<dbReference type="OrthoDB" id="5339807at2"/>
<dbReference type="Proteomes" id="UP000244890">
    <property type="component" value="Chromosome"/>
</dbReference>
<dbReference type="InterPro" id="IPR012678">
    <property type="entry name" value="Ribosomal_uL23/eL15/eS24_sf"/>
</dbReference>
<reference evidence="6 7" key="1">
    <citation type="journal article" date="2014" name="Genome Announc.">
        <title>Draft genome sequences of eight enterohepatic helicobacter species isolated from both laboratory and wild rodents.</title>
        <authorList>
            <person name="Sheh A."/>
            <person name="Shen Z."/>
            <person name="Fox J.G."/>
        </authorList>
    </citation>
    <scope>NUCLEOTIDE SEQUENCE [LARGE SCALE GENOMIC DNA]</scope>
    <source>
        <strain evidence="6 7">MIT-03-7007</strain>
    </source>
</reference>
<keyword evidence="2 4" id="KW-0689">Ribosomal protein</keyword>
<dbReference type="Proteomes" id="UP000029920">
    <property type="component" value="Unassembled WGS sequence"/>
</dbReference>